<comment type="caution">
    <text evidence="1">The sequence shown here is derived from an EMBL/GenBank/DDBJ whole genome shotgun (WGS) entry which is preliminary data.</text>
</comment>
<proteinExistence type="predicted"/>
<reference evidence="1" key="1">
    <citation type="journal article" date="2014" name="Front. Microbiol.">
        <title>High frequency of phylogenetically diverse reductive dehalogenase-homologous genes in deep subseafloor sedimentary metagenomes.</title>
        <authorList>
            <person name="Kawai M."/>
            <person name="Futagami T."/>
            <person name="Toyoda A."/>
            <person name="Takaki Y."/>
            <person name="Nishi S."/>
            <person name="Hori S."/>
            <person name="Arai W."/>
            <person name="Tsubouchi T."/>
            <person name="Morono Y."/>
            <person name="Uchiyama I."/>
            <person name="Ito T."/>
            <person name="Fujiyama A."/>
            <person name="Inagaki F."/>
            <person name="Takami H."/>
        </authorList>
    </citation>
    <scope>NUCLEOTIDE SEQUENCE</scope>
    <source>
        <strain evidence="1">Expedition CK06-06</strain>
    </source>
</reference>
<dbReference type="EMBL" id="BARU01046053">
    <property type="protein sequence ID" value="GAH98935.1"/>
    <property type="molecule type" value="Genomic_DNA"/>
</dbReference>
<dbReference type="AlphaFoldDB" id="X1KZ55"/>
<evidence type="ECO:0000313" key="1">
    <source>
        <dbReference type="EMBL" id="GAH98935.1"/>
    </source>
</evidence>
<protein>
    <submittedName>
        <fullName evidence="1">Uncharacterized protein</fullName>
    </submittedName>
</protein>
<sequence length="65" mass="7367">EDLATLKWFITRGKNYTSDLDLEFSLMLVEVYSVIFTGGNTDLAFLSEGKKALCGVYDRDGWHCL</sequence>
<feature type="non-terminal residue" evidence="1">
    <location>
        <position position="1"/>
    </location>
</feature>
<name>X1KZ55_9ZZZZ</name>
<accession>X1KZ55</accession>
<gene>
    <name evidence="1" type="ORF">S03H2_69627</name>
</gene>
<organism evidence="1">
    <name type="scientific">marine sediment metagenome</name>
    <dbReference type="NCBI Taxonomy" id="412755"/>
    <lineage>
        <taxon>unclassified sequences</taxon>
        <taxon>metagenomes</taxon>
        <taxon>ecological metagenomes</taxon>
    </lineage>
</organism>